<dbReference type="InterPro" id="IPR016186">
    <property type="entry name" value="C-type_lectin-like/link_sf"/>
</dbReference>
<evidence type="ECO:0008006" key="11">
    <source>
        <dbReference type="Google" id="ProtNLM"/>
    </source>
</evidence>
<dbReference type="SUPFAM" id="SSF49265">
    <property type="entry name" value="Fibronectin type III"/>
    <property type="match status" value="3"/>
</dbReference>
<evidence type="ECO:0000256" key="5">
    <source>
        <dbReference type="ARBA" id="ARBA00023180"/>
    </source>
</evidence>
<dbReference type="Pfam" id="PF07679">
    <property type="entry name" value="I-set"/>
    <property type="match status" value="1"/>
</dbReference>
<sequence length="1413" mass="159820">MNIFAECNGYFCRMADCPSHWYQHNEECFLFEGDAPGTYEDARRSCSDHGAARTWYTSGIREKDSLIDETRFIWEGNGEPLSMAQTYWLPGTDRNNSNGVIVARAEAYRVVQDDRDYDYGLMVTDYNTLLRGPHFTLQPVSTVVVGTPELAELECIADANPPPSYKWFRGENFEVEVTSEMDSRYTLTNGKLIIQDPREGPDANTYRCTAENVLGLVISNDVELSFGDLGEFSNVPDAGVNAKAYDGVAIECSKITFKPAVKYNWFKESTVSFVRPTFQTYQFMSQNGKLYMSEVTRADEGRYHCIAILTGVNRYTIGTNQPPTRTSLAIPLYVHDQAPKADWGPEIQDDFIAVFPQPPLKGQDVRLECFAYGSSTTPFHYSWSREGKPLPEGYRLSDHNRVLTIPDARLEDQGVYTCHVSRSTNARDSKSINLSLGARPYFISKLRDQHVDVNSQLTWRCDARANPPASYTWYKNGEVVTSDPTKGIQVSGNVMRISRLDPKLHDGMYQCGAVNVYGMTLSEGQLRVLSFPPTFEKHPLMSKIKAAQRGNATITCSPEGAPAPVIEWYKNGGVLGTDGNRIIQLPNGNLVIQNVMSSDQGRYTCKATNEFGEASSSTVLTMAMNTRVSVNSTAFLSCVASYDPLMDLVYNWYFNGHLLDIDHRPDLRKVRRGPRGNSGLYILTVDFIHAGYYECKARTTLNHDSRGAYLTVLGPPAEPTGCYVDGKSVSNGSVEILWTPGADNGRPISRYVIEMANSFDKNHWYSVFSDMPHRISTEPISNERKRARVTDLSPGNGYRYRVVAVNQFGRSIPSVPSGEIDAPPAIPPRDLSGGGGSVGDLTITWTPLEPWEESGDGIGYKVYWRKFGEINALFNAKELQGFNDHYVAFVGVENYFLEYEVKVQAFNNMGYGPNSSVEIVFSAEDLPPLSPTDVRGEGYNGTANLVTWTQIPSTREMARGIILGYQINYWLQRNIATDWKEFIRVEGHVGEGIFIGLESDTNYICEVRAYNSAGLGPRSETYLIETLHLPAQHYPEEVRVYSAGHGQVLVWWRGIHTLQVEENVHGWVMYFWPANEHYRSACEMLIHDHHAHETHITVDPGVVYALRVGAWSTGGYGRKTPTTYFTLVLIELRLLATLLNACRGWLVVRVAQQKSRRCRRCFNVTQRSSEIWAPFCHVTILPSLTLSSKDGGRMWVRYYRVEDLWASRLLETYACVRLTPRAEETMVSKVLWMFFKTQLEEHSNTLLADILSTVPLLPSLQSVAVRVMLRDKRWDVISNAVLCRVWEDVRRSVLKAAVEQREWTTVKHMANHSLYDDERNWALMEAFYQGRWSVVIALAEFGHDRDQVRRIYRQVAKHAHWDTVLEIFDRGADVQNVREELETANISRERLPRLAVLAGYEYRLLQAVHVRGS</sequence>
<accession>A0ABD0K6Z0</accession>
<feature type="domain" description="Ig-like" evidence="7">
    <location>
        <begin position="440"/>
        <end position="522"/>
    </location>
</feature>
<feature type="domain" description="Ig-like" evidence="7">
    <location>
        <begin position="236"/>
        <end position="307"/>
    </location>
</feature>
<dbReference type="CDD" id="cd00096">
    <property type="entry name" value="Ig"/>
    <property type="match status" value="1"/>
</dbReference>
<dbReference type="SUPFAM" id="SSF48726">
    <property type="entry name" value="Immunoglobulin"/>
    <property type="match status" value="6"/>
</dbReference>
<proteinExistence type="predicted"/>
<dbReference type="InterPro" id="IPR016187">
    <property type="entry name" value="CTDL_fold"/>
</dbReference>
<dbReference type="PANTHER" id="PTHR44170">
    <property type="entry name" value="PROTEIN SIDEKICK"/>
    <property type="match status" value="1"/>
</dbReference>
<evidence type="ECO:0000256" key="1">
    <source>
        <dbReference type="ARBA" id="ARBA00004370"/>
    </source>
</evidence>
<feature type="domain" description="Fibronectin type-III" evidence="8">
    <location>
        <begin position="827"/>
        <end position="925"/>
    </location>
</feature>
<name>A0ABD0K6Z0_9CAEN</name>
<dbReference type="FunFam" id="2.60.40.10:FF:000028">
    <property type="entry name" value="Neuronal cell adhesion molecule"/>
    <property type="match status" value="1"/>
</dbReference>
<evidence type="ECO:0000313" key="9">
    <source>
        <dbReference type="EMBL" id="KAK7482974.1"/>
    </source>
</evidence>
<dbReference type="SMART" id="SM00408">
    <property type="entry name" value="IGc2"/>
    <property type="match status" value="6"/>
</dbReference>
<dbReference type="Gene3D" id="2.60.40.10">
    <property type="entry name" value="Immunoglobulins"/>
    <property type="match status" value="9"/>
</dbReference>
<keyword evidence="2" id="KW-0677">Repeat</keyword>
<dbReference type="Pfam" id="PF00041">
    <property type="entry name" value="fn3"/>
    <property type="match status" value="2"/>
</dbReference>
<dbReference type="SUPFAM" id="SSF56436">
    <property type="entry name" value="C-type lectin-like"/>
    <property type="match status" value="1"/>
</dbReference>
<dbReference type="PROSITE" id="PS50835">
    <property type="entry name" value="IG_LIKE"/>
    <property type="match status" value="6"/>
</dbReference>
<evidence type="ECO:0000259" key="7">
    <source>
        <dbReference type="PROSITE" id="PS50835"/>
    </source>
</evidence>
<feature type="domain" description="Ig-like" evidence="7">
    <location>
        <begin position="133"/>
        <end position="225"/>
    </location>
</feature>
<dbReference type="Gene3D" id="3.10.100.10">
    <property type="entry name" value="Mannose-Binding Protein A, subunit A"/>
    <property type="match status" value="1"/>
</dbReference>
<dbReference type="PANTHER" id="PTHR44170:SF6">
    <property type="entry name" value="CONTACTIN"/>
    <property type="match status" value="1"/>
</dbReference>
<dbReference type="CDD" id="cd00063">
    <property type="entry name" value="FN3"/>
    <property type="match status" value="3"/>
</dbReference>
<gene>
    <name evidence="9" type="ORF">BaRGS_00025751</name>
</gene>
<keyword evidence="4" id="KW-1015">Disulfide bond</keyword>
<dbReference type="Proteomes" id="UP001519460">
    <property type="component" value="Unassembled WGS sequence"/>
</dbReference>
<dbReference type="GO" id="GO:0016020">
    <property type="term" value="C:membrane"/>
    <property type="evidence" value="ECO:0007669"/>
    <property type="project" value="UniProtKB-SubCell"/>
</dbReference>
<dbReference type="InterPro" id="IPR003961">
    <property type="entry name" value="FN3_dom"/>
</dbReference>
<evidence type="ECO:0000256" key="4">
    <source>
        <dbReference type="ARBA" id="ARBA00023157"/>
    </source>
</evidence>
<dbReference type="InterPro" id="IPR013098">
    <property type="entry name" value="Ig_I-set"/>
</dbReference>
<feature type="domain" description="Ig-like" evidence="7">
    <location>
        <begin position="533"/>
        <end position="621"/>
    </location>
</feature>
<comment type="subcellular location">
    <subcellularLocation>
        <location evidence="1">Membrane</location>
    </subcellularLocation>
</comment>
<evidence type="ECO:0000313" key="10">
    <source>
        <dbReference type="Proteomes" id="UP001519460"/>
    </source>
</evidence>
<feature type="domain" description="Fibronectin type-III" evidence="8">
    <location>
        <begin position="930"/>
        <end position="1029"/>
    </location>
</feature>
<feature type="domain" description="Ig-like" evidence="7">
    <location>
        <begin position="345"/>
        <end position="435"/>
    </location>
</feature>
<dbReference type="InterPro" id="IPR007110">
    <property type="entry name" value="Ig-like_dom"/>
</dbReference>
<dbReference type="EMBL" id="JACVVK020000235">
    <property type="protein sequence ID" value="KAK7482974.1"/>
    <property type="molecule type" value="Genomic_DNA"/>
</dbReference>
<dbReference type="Pfam" id="PF13927">
    <property type="entry name" value="Ig_3"/>
    <property type="match status" value="3"/>
</dbReference>
<evidence type="ECO:0000256" key="3">
    <source>
        <dbReference type="ARBA" id="ARBA00023136"/>
    </source>
</evidence>
<organism evidence="9 10">
    <name type="scientific">Batillaria attramentaria</name>
    <dbReference type="NCBI Taxonomy" id="370345"/>
    <lineage>
        <taxon>Eukaryota</taxon>
        <taxon>Metazoa</taxon>
        <taxon>Spiralia</taxon>
        <taxon>Lophotrochozoa</taxon>
        <taxon>Mollusca</taxon>
        <taxon>Gastropoda</taxon>
        <taxon>Caenogastropoda</taxon>
        <taxon>Sorbeoconcha</taxon>
        <taxon>Cerithioidea</taxon>
        <taxon>Batillariidae</taxon>
        <taxon>Batillaria</taxon>
    </lineage>
</organism>
<dbReference type="InterPro" id="IPR003599">
    <property type="entry name" value="Ig_sub"/>
</dbReference>
<feature type="domain" description="Ig-like" evidence="7">
    <location>
        <begin position="631"/>
        <end position="711"/>
    </location>
</feature>
<dbReference type="FunFam" id="2.60.40.10:FF:000035">
    <property type="entry name" value="Contactin 1"/>
    <property type="match status" value="1"/>
</dbReference>
<keyword evidence="3" id="KW-0472">Membrane</keyword>
<keyword evidence="5" id="KW-0325">Glycoprotein</keyword>
<dbReference type="InterPro" id="IPR036179">
    <property type="entry name" value="Ig-like_dom_sf"/>
</dbReference>
<feature type="non-terminal residue" evidence="9">
    <location>
        <position position="1413"/>
    </location>
</feature>
<evidence type="ECO:0000256" key="2">
    <source>
        <dbReference type="ARBA" id="ARBA00022737"/>
    </source>
</evidence>
<evidence type="ECO:0000259" key="8">
    <source>
        <dbReference type="PROSITE" id="PS50853"/>
    </source>
</evidence>
<feature type="domain" description="Fibronectin type-III" evidence="8">
    <location>
        <begin position="715"/>
        <end position="825"/>
    </location>
</feature>
<evidence type="ECO:0000256" key="6">
    <source>
        <dbReference type="ARBA" id="ARBA00023319"/>
    </source>
</evidence>
<dbReference type="SMART" id="SM00060">
    <property type="entry name" value="FN3"/>
    <property type="match status" value="4"/>
</dbReference>
<dbReference type="SMART" id="SM00409">
    <property type="entry name" value="IG"/>
    <property type="match status" value="6"/>
</dbReference>
<reference evidence="9 10" key="1">
    <citation type="journal article" date="2023" name="Sci. Data">
        <title>Genome assembly of the Korean intertidal mud-creeper Batillaria attramentaria.</title>
        <authorList>
            <person name="Patra A.K."/>
            <person name="Ho P.T."/>
            <person name="Jun S."/>
            <person name="Lee S.J."/>
            <person name="Kim Y."/>
            <person name="Won Y.J."/>
        </authorList>
    </citation>
    <scope>NUCLEOTIDE SEQUENCE [LARGE SCALE GENOMIC DNA]</scope>
    <source>
        <strain evidence="9">Wonlab-2016</strain>
    </source>
</reference>
<dbReference type="PROSITE" id="PS50853">
    <property type="entry name" value="FN3"/>
    <property type="match status" value="3"/>
</dbReference>
<dbReference type="InterPro" id="IPR003598">
    <property type="entry name" value="Ig_sub2"/>
</dbReference>
<comment type="caution">
    <text evidence="9">The sequence shown here is derived from an EMBL/GenBank/DDBJ whole genome shotgun (WGS) entry which is preliminary data.</text>
</comment>
<dbReference type="InterPro" id="IPR013783">
    <property type="entry name" value="Ig-like_fold"/>
</dbReference>
<keyword evidence="10" id="KW-1185">Reference proteome</keyword>
<dbReference type="InterPro" id="IPR036116">
    <property type="entry name" value="FN3_sf"/>
</dbReference>
<keyword evidence="6" id="KW-0393">Immunoglobulin domain</keyword>
<protein>
    <recommendedName>
        <fullName evidence="11">Contactin</fullName>
    </recommendedName>
</protein>
<dbReference type="FunFam" id="2.60.40.10:FF:000004">
    <property type="entry name" value="DCC isoform 1"/>
    <property type="match status" value="1"/>
</dbReference>